<reference evidence="2 3" key="1">
    <citation type="journal article" date="2012" name="Proc. Natl. Acad. Sci. U.S.A.">
        <title>Comparative genomics of Ceriporiopsis subvermispora and Phanerochaete chrysosporium provide insight into selective ligninolysis.</title>
        <authorList>
            <person name="Fernandez-Fueyo E."/>
            <person name="Ruiz-Duenas F.J."/>
            <person name="Ferreira P."/>
            <person name="Floudas D."/>
            <person name="Hibbett D.S."/>
            <person name="Canessa P."/>
            <person name="Larrondo L.F."/>
            <person name="James T.Y."/>
            <person name="Seelenfreund D."/>
            <person name="Lobos S."/>
            <person name="Polanco R."/>
            <person name="Tello M."/>
            <person name="Honda Y."/>
            <person name="Watanabe T."/>
            <person name="Watanabe T."/>
            <person name="Ryu J.S."/>
            <person name="Kubicek C.P."/>
            <person name="Schmoll M."/>
            <person name="Gaskell J."/>
            <person name="Hammel K.E."/>
            <person name="St John F.J."/>
            <person name="Vanden Wymelenberg A."/>
            <person name="Sabat G."/>
            <person name="Splinter BonDurant S."/>
            <person name="Syed K."/>
            <person name="Yadav J.S."/>
            <person name="Doddapaneni H."/>
            <person name="Subramanian V."/>
            <person name="Lavin J.L."/>
            <person name="Oguiza J.A."/>
            <person name="Perez G."/>
            <person name="Pisabarro A.G."/>
            <person name="Ramirez L."/>
            <person name="Santoyo F."/>
            <person name="Master E."/>
            <person name="Coutinho P.M."/>
            <person name="Henrissat B."/>
            <person name="Lombard V."/>
            <person name="Magnuson J.K."/>
            <person name="Kuees U."/>
            <person name="Hori C."/>
            <person name="Igarashi K."/>
            <person name="Samejima M."/>
            <person name="Held B.W."/>
            <person name="Barry K.W."/>
            <person name="LaButti K.M."/>
            <person name="Lapidus A."/>
            <person name="Lindquist E.A."/>
            <person name="Lucas S.M."/>
            <person name="Riley R."/>
            <person name="Salamov A.A."/>
            <person name="Hoffmeister D."/>
            <person name="Schwenk D."/>
            <person name="Hadar Y."/>
            <person name="Yarden O."/>
            <person name="de Vries R.P."/>
            <person name="Wiebenga A."/>
            <person name="Stenlid J."/>
            <person name="Eastwood D."/>
            <person name="Grigoriev I.V."/>
            <person name="Berka R.M."/>
            <person name="Blanchette R.A."/>
            <person name="Kersten P."/>
            <person name="Martinez A.T."/>
            <person name="Vicuna R."/>
            <person name="Cullen D."/>
        </authorList>
    </citation>
    <scope>NUCLEOTIDE SEQUENCE [LARGE SCALE GENOMIC DNA]</scope>
    <source>
        <strain evidence="2 3">B</strain>
    </source>
</reference>
<evidence type="ECO:0000313" key="2">
    <source>
        <dbReference type="EMBL" id="EMD34344.1"/>
    </source>
</evidence>
<organism evidence="2 3">
    <name type="scientific">Ceriporiopsis subvermispora (strain B)</name>
    <name type="common">White-rot fungus</name>
    <name type="synonym">Gelatoporia subvermispora</name>
    <dbReference type="NCBI Taxonomy" id="914234"/>
    <lineage>
        <taxon>Eukaryota</taxon>
        <taxon>Fungi</taxon>
        <taxon>Dikarya</taxon>
        <taxon>Basidiomycota</taxon>
        <taxon>Agaricomycotina</taxon>
        <taxon>Agaricomycetes</taxon>
        <taxon>Polyporales</taxon>
        <taxon>Gelatoporiaceae</taxon>
        <taxon>Gelatoporia</taxon>
    </lineage>
</organism>
<accession>M2PEP0</accession>
<protein>
    <submittedName>
        <fullName evidence="2">Uncharacterized protein</fullName>
    </submittedName>
</protein>
<dbReference type="HOGENOM" id="CLU_1590323_0_0_1"/>
<evidence type="ECO:0000256" key="1">
    <source>
        <dbReference type="SAM" id="MobiDB-lite"/>
    </source>
</evidence>
<gene>
    <name evidence="2" type="ORF">CERSUDRAFT_117215</name>
</gene>
<feature type="non-terminal residue" evidence="2">
    <location>
        <position position="1"/>
    </location>
</feature>
<feature type="compositionally biased region" description="Basic residues" evidence="1">
    <location>
        <begin position="1"/>
        <end position="18"/>
    </location>
</feature>
<proteinExistence type="predicted"/>
<name>M2PEP0_CERS8</name>
<feature type="region of interest" description="Disordered" evidence="1">
    <location>
        <begin position="1"/>
        <end position="27"/>
    </location>
</feature>
<dbReference type="AlphaFoldDB" id="M2PEP0"/>
<sequence length="168" mass="18883">TSPRRRRHGTRPRRHRPWSRSPRPTCAYPRRTRIRRPRLRKTRACLLCARGTGAPAPAVRRHLLLPAVRSPTSDTRPPAHTRTAELAARPRPPHDVTLPSRLLSSAFSNILLFVGPPPASFVSLHELYDTPHTLARSCRTLHFCIPRASPWTLCTRTTCAPAPPILTA</sequence>
<dbReference type="Proteomes" id="UP000016930">
    <property type="component" value="Unassembled WGS sequence"/>
</dbReference>
<feature type="non-terminal residue" evidence="2">
    <location>
        <position position="168"/>
    </location>
</feature>
<keyword evidence="3" id="KW-1185">Reference proteome</keyword>
<dbReference type="EMBL" id="KB445803">
    <property type="protein sequence ID" value="EMD34344.1"/>
    <property type="molecule type" value="Genomic_DNA"/>
</dbReference>
<feature type="region of interest" description="Disordered" evidence="1">
    <location>
        <begin position="69"/>
        <end position="93"/>
    </location>
</feature>
<evidence type="ECO:0000313" key="3">
    <source>
        <dbReference type="Proteomes" id="UP000016930"/>
    </source>
</evidence>